<evidence type="ECO:0000256" key="2">
    <source>
        <dbReference type="SAM" id="SignalP"/>
    </source>
</evidence>
<evidence type="ECO:0000313" key="4">
    <source>
        <dbReference type="EMBL" id="CAG7833103.1"/>
    </source>
</evidence>
<sequence>MGWRVKGVLGIFHLAAVSQLIFSSQAADINDYTRLRQDLKNGYDPNARPSQHHSNATIVEFSMLLRGFQFDEAKSLFTLYTWAVLYWNDDHMKWDPARYGNITTMHFAANEVWQPDISVYNNYDSDIDHFRNTRVIGYSFGKLVWVPPATLKVGCVANLRRWPYDTQTCHIVMGSWTHSGEDIDIRLPTNFSKIDNWEWLENREWKLVSNSITRRETYYACCPNSPYLDIILTLTIERHPSTHTAAVVVPALAIAAAILISFWIRPIATERLALIMFVILINCMYLYNVYLMIPSNGDNVPLV</sequence>
<keyword evidence="1" id="KW-1133">Transmembrane helix</keyword>
<keyword evidence="1" id="KW-0812">Transmembrane</keyword>
<evidence type="ECO:0000259" key="3">
    <source>
        <dbReference type="Pfam" id="PF02931"/>
    </source>
</evidence>
<dbReference type="GO" id="GO:0004888">
    <property type="term" value="F:transmembrane signaling receptor activity"/>
    <property type="evidence" value="ECO:0007669"/>
    <property type="project" value="InterPro"/>
</dbReference>
<organism evidence="4 5">
    <name type="scientific">Allacma fusca</name>
    <dbReference type="NCBI Taxonomy" id="39272"/>
    <lineage>
        <taxon>Eukaryota</taxon>
        <taxon>Metazoa</taxon>
        <taxon>Ecdysozoa</taxon>
        <taxon>Arthropoda</taxon>
        <taxon>Hexapoda</taxon>
        <taxon>Collembola</taxon>
        <taxon>Symphypleona</taxon>
        <taxon>Sminthuridae</taxon>
        <taxon>Allacma</taxon>
    </lineage>
</organism>
<proteinExistence type="predicted"/>
<accession>A0A8J2LDE1</accession>
<feature type="non-terminal residue" evidence="4">
    <location>
        <position position="1"/>
    </location>
</feature>
<feature type="transmembrane region" description="Helical" evidence="1">
    <location>
        <begin position="245"/>
        <end position="265"/>
    </location>
</feature>
<dbReference type="InterPro" id="IPR006202">
    <property type="entry name" value="Neur_chan_lig-bd"/>
</dbReference>
<dbReference type="InterPro" id="IPR006201">
    <property type="entry name" value="Neur_channel"/>
</dbReference>
<dbReference type="PANTHER" id="PTHR18945">
    <property type="entry name" value="NEUROTRANSMITTER GATED ION CHANNEL"/>
    <property type="match status" value="1"/>
</dbReference>
<protein>
    <recommendedName>
        <fullName evidence="3">Neurotransmitter-gated ion-channel ligand-binding domain-containing protein</fullName>
    </recommendedName>
</protein>
<feature type="domain" description="Neurotransmitter-gated ion-channel ligand-binding" evidence="3">
    <location>
        <begin position="33"/>
        <end position="240"/>
    </location>
</feature>
<evidence type="ECO:0000256" key="1">
    <source>
        <dbReference type="SAM" id="Phobius"/>
    </source>
</evidence>
<evidence type="ECO:0000313" key="5">
    <source>
        <dbReference type="Proteomes" id="UP000708208"/>
    </source>
</evidence>
<dbReference type="AlphaFoldDB" id="A0A8J2LDE1"/>
<keyword evidence="1" id="KW-0472">Membrane</keyword>
<dbReference type="Proteomes" id="UP000708208">
    <property type="component" value="Unassembled WGS sequence"/>
</dbReference>
<dbReference type="OrthoDB" id="410315at2759"/>
<feature type="transmembrane region" description="Helical" evidence="1">
    <location>
        <begin position="272"/>
        <end position="293"/>
    </location>
</feature>
<dbReference type="FunFam" id="2.70.170.10:FF:000028">
    <property type="entry name" value="AcetylCholine Receptor"/>
    <property type="match status" value="1"/>
</dbReference>
<dbReference type="EMBL" id="CAJVCH010568468">
    <property type="protein sequence ID" value="CAG7833103.1"/>
    <property type="molecule type" value="Genomic_DNA"/>
</dbReference>
<feature type="chain" id="PRO_5035173729" description="Neurotransmitter-gated ion-channel ligand-binding domain-containing protein" evidence="2">
    <location>
        <begin position="27"/>
        <end position="303"/>
    </location>
</feature>
<comment type="caution">
    <text evidence="4">The sequence shown here is derived from an EMBL/GenBank/DDBJ whole genome shotgun (WGS) entry which is preliminary data.</text>
</comment>
<reference evidence="4" key="1">
    <citation type="submission" date="2021-06" db="EMBL/GenBank/DDBJ databases">
        <authorList>
            <person name="Hodson N. C."/>
            <person name="Mongue J. A."/>
            <person name="Jaron S. K."/>
        </authorList>
    </citation>
    <scope>NUCLEOTIDE SEQUENCE</scope>
</reference>
<keyword evidence="2" id="KW-0732">Signal</keyword>
<gene>
    <name evidence="4" type="ORF">AFUS01_LOCUS42749</name>
</gene>
<feature type="signal peptide" evidence="2">
    <location>
        <begin position="1"/>
        <end position="26"/>
    </location>
</feature>
<dbReference type="GO" id="GO:0005230">
    <property type="term" value="F:extracellular ligand-gated monoatomic ion channel activity"/>
    <property type="evidence" value="ECO:0007669"/>
    <property type="project" value="InterPro"/>
</dbReference>
<keyword evidence="5" id="KW-1185">Reference proteome</keyword>
<dbReference type="Pfam" id="PF02931">
    <property type="entry name" value="Neur_chan_LBD"/>
    <property type="match status" value="1"/>
</dbReference>
<name>A0A8J2LDE1_9HEXA</name>
<dbReference type="GO" id="GO:0016020">
    <property type="term" value="C:membrane"/>
    <property type="evidence" value="ECO:0007669"/>
    <property type="project" value="InterPro"/>
</dbReference>